<dbReference type="EMBL" id="JABFAB010000003">
    <property type="protein sequence ID" value="MBA0644254.1"/>
    <property type="molecule type" value="Genomic_DNA"/>
</dbReference>
<dbReference type="AlphaFoldDB" id="A0A7J8U1V2"/>
<sequence>MYPDLQMLLHIVWPLKVRRGIWKITWKEEYQISLLKLWEEGNRENLTGGGCCDNVLEGIMTIDR</sequence>
<reference evidence="1 2" key="1">
    <citation type="journal article" date="2019" name="Genome Biol. Evol.">
        <title>Insights into the evolution of the New World diploid cottons (Gossypium, subgenus Houzingenia) based on genome sequencing.</title>
        <authorList>
            <person name="Grover C.E."/>
            <person name="Arick M.A. 2nd"/>
            <person name="Thrash A."/>
            <person name="Conover J.L."/>
            <person name="Sanders W.S."/>
            <person name="Peterson D.G."/>
            <person name="Frelichowski J.E."/>
            <person name="Scheffler J.A."/>
            <person name="Scheffler B.E."/>
            <person name="Wendel J.F."/>
        </authorList>
    </citation>
    <scope>NUCLEOTIDE SEQUENCE [LARGE SCALE GENOMIC DNA]</scope>
    <source>
        <strain evidence="1">57</strain>
        <tissue evidence="1">Leaf</tissue>
    </source>
</reference>
<name>A0A7J8U1V2_9ROSI</name>
<protein>
    <submittedName>
        <fullName evidence="1">Uncharacterized protein</fullName>
    </submittedName>
</protein>
<gene>
    <name evidence="1" type="ORF">Goklo_028437</name>
</gene>
<keyword evidence="2" id="KW-1185">Reference proteome</keyword>
<evidence type="ECO:0000313" key="1">
    <source>
        <dbReference type="EMBL" id="MBA0644254.1"/>
    </source>
</evidence>
<evidence type="ECO:0000313" key="2">
    <source>
        <dbReference type="Proteomes" id="UP000593573"/>
    </source>
</evidence>
<comment type="caution">
    <text evidence="1">The sequence shown here is derived from an EMBL/GenBank/DDBJ whole genome shotgun (WGS) entry which is preliminary data.</text>
</comment>
<proteinExistence type="predicted"/>
<feature type="non-terminal residue" evidence="1">
    <location>
        <position position="64"/>
    </location>
</feature>
<organism evidence="1 2">
    <name type="scientific">Gossypium klotzschianum</name>
    <dbReference type="NCBI Taxonomy" id="34286"/>
    <lineage>
        <taxon>Eukaryota</taxon>
        <taxon>Viridiplantae</taxon>
        <taxon>Streptophyta</taxon>
        <taxon>Embryophyta</taxon>
        <taxon>Tracheophyta</taxon>
        <taxon>Spermatophyta</taxon>
        <taxon>Magnoliopsida</taxon>
        <taxon>eudicotyledons</taxon>
        <taxon>Gunneridae</taxon>
        <taxon>Pentapetalae</taxon>
        <taxon>rosids</taxon>
        <taxon>malvids</taxon>
        <taxon>Malvales</taxon>
        <taxon>Malvaceae</taxon>
        <taxon>Malvoideae</taxon>
        <taxon>Gossypium</taxon>
    </lineage>
</organism>
<accession>A0A7J8U1V2</accession>
<dbReference type="Proteomes" id="UP000593573">
    <property type="component" value="Unassembled WGS sequence"/>
</dbReference>